<accession>A0A842HCV7</accession>
<evidence type="ECO:0000313" key="3">
    <source>
        <dbReference type="Proteomes" id="UP000546464"/>
    </source>
</evidence>
<comment type="caution">
    <text evidence="2">The sequence shown here is derived from an EMBL/GenBank/DDBJ whole genome shotgun (WGS) entry which is preliminary data.</text>
</comment>
<feature type="transmembrane region" description="Helical" evidence="1">
    <location>
        <begin position="88"/>
        <end position="109"/>
    </location>
</feature>
<dbReference type="Proteomes" id="UP000546464">
    <property type="component" value="Unassembled WGS sequence"/>
</dbReference>
<sequence>MSILGLLEDLLGWVQKLSKPMQLLFAPIIGFLTASYAIIAYTMAMLNKLILWIDERVAGMDLTVGNHHLDSVASDFWVSVNTFVPLDLMFALGTILLALRGVMAVVRIVKSFIPTIA</sequence>
<keyword evidence="1" id="KW-0472">Membrane</keyword>
<keyword evidence="1" id="KW-0812">Transmembrane</keyword>
<reference evidence="2 3" key="1">
    <citation type="submission" date="2020-07" db="EMBL/GenBank/DDBJ databases">
        <authorList>
            <person name="Feng X."/>
        </authorList>
    </citation>
    <scope>NUCLEOTIDE SEQUENCE [LARGE SCALE GENOMIC DNA]</scope>
    <source>
        <strain evidence="2 3">JCM31066</strain>
    </source>
</reference>
<organism evidence="2 3">
    <name type="scientific">Ruficoccus amylovorans</name>
    <dbReference type="NCBI Taxonomy" id="1804625"/>
    <lineage>
        <taxon>Bacteria</taxon>
        <taxon>Pseudomonadati</taxon>
        <taxon>Verrucomicrobiota</taxon>
        <taxon>Opitutia</taxon>
        <taxon>Puniceicoccales</taxon>
        <taxon>Cerasicoccaceae</taxon>
        <taxon>Ruficoccus</taxon>
    </lineage>
</organism>
<keyword evidence="1" id="KW-1133">Transmembrane helix</keyword>
<name>A0A842HCV7_9BACT</name>
<gene>
    <name evidence="2" type="ORF">H5P28_07115</name>
</gene>
<dbReference type="EMBL" id="JACHVB010000020">
    <property type="protein sequence ID" value="MBC2594029.1"/>
    <property type="molecule type" value="Genomic_DNA"/>
</dbReference>
<feature type="transmembrane region" description="Helical" evidence="1">
    <location>
        <begin position="23"/>
        <end position="44"/>
    </location>
</feature>
<dbReference type="AlphaFoldDB" id="A0A842HCV7"/>
<evidence type="ECO:0000313" key="2">
    <source>
        <dbReference type="EMBL" id="MBC2594029.1"/>
    </source>
</evidence>
<proteinExistence type="predicted"/>
<evidence type="ECO:0000256" key="1">
    <source>
        <dbReference type="SAM" id="Phobius"/>
    </source>
</evidence>
<protein>
    <submittedName>
        <fullName evidence="2">Uncharacterized protein</fullName>
    </submittedName>
</protein>
<keyword evidence="3" id="KW-1185">Reference proteome</keyword>
<dbReference type="RefSeq" id="WP_185675012.1">
    <property type="nucleotide sequence ID" value="NZ_JACHVB010000020.1"/>
</dbReference>